<dbReference type="Proteomes" id="UP001153404">
    <property type="component" value="Unassembled WGS sequence"/>
</dbReference>
<evidence type="ECO:0000313" key="3">
    <source>
        <dbReference type="Proteomes" id="UP001153404"/>
    </source>
</evidence>
<evidence type="ECO:0000313" key="2">
    <source>
        <dbReference type="EMBL" id="MDG0811357.1"/>
    </source>
</evidence>
<evidence type="ECO:0000256" key="1">
    <source>
        <dbReference type="SAM" id="Phobius"/>
    </source>
</evidence>
<dbReference type="EMBL" id="JAPDIA010000007">
    <property type="protein sequence ID" value="MDG0811357.1"/>
    <property type="molecule type" value="Genomic_DNA"/>
</dbReference>
<name>A0A9X4L0N6_9BACL</name>
<gene>
    <name evidence="2" type="ORF">OMP40_19780</name>
</gene>
<feature type="transmembrane region" description="Helical" evidence="1">
    <location>
        <begin position="65"/>
        <end position="84"/>
    </location>
</feature>
<dbReference type="RefSeq" id="WP_277533921.1">
    <property type="nucleotide sequence ID" value="NZ_JAPDIA010000007.1"/>
</dbReference>
<sequence>MNAVSCVSAGAADAVELADAVGLALALADGCALASLVCDSFALLLEHPAIMLMQRMMPANALTALLCRFILLPLELDLAFSLWHSPKSMDMIGF</sequence>
<keyword evidence="1" id="KW-0812">Transmembrane</keyword>
<protein>
    <submittedName>
        <fullName evidence="2">Uncharacterized protein</fullName>
    </submittedName>
</protein>
<reference evidence="2" key="1">
    <citation type="submission" date="2022-10" db="EMBL/GenBank/DDBJ databases">
        <title>Comparative genomic analysis of Cohnella hashimotonis sp. nov., isolated from the International Space Station.</title>
        <authorList>
            <person name="Simpson A."/>
            <person name="Venkateswaran K."/>
        </authorList>
    </citation>
    <scope>NUCLEOTIDE SEQUENCE</scope>
    <source>
        <strain evidence="2">DSM 28161</strain>
    </source>
</reference>
<comment type="caution">
    <text evidence="2">The sequence shown here is derived from an EMBL/GenBank/DDBJ whole genome shotgun (WGS) entry which is preliminary data.</text>
</comment>
<keyword evidence="1" id="KW-1133">Transmembrane helix</keyword>
<proteinExistence type="predicted"/>
<accession>A0A9X4L0N6</accession>
<organism evidence="2 3">
    <name type="scientific">Cohnella rhizosphaerae</name>
    <dbReference type="NCBI Taxonomy" id="1457232"/>
    <lineage>
        <taxon>Bacteria</taxon>
        <taxon>Bacillati</taxon>
        <taxon>Bacillota</taxon>
        <taxon>Bacilli</taxon>
        <taxon>Bacillales</taxon>
        <taxon>Paenibacillaceae</taxon>
        <taxon>Cohnella</taxon>
    </lineage>
</organism>
<keyword evidence="3" id="KW-1185">Reference proteome</keyword>
<keyword evidence="1" id="KW-0472">Membrane</keyword>
<dbReference type="AlphaFoldDB" id="A0A9X4L0N6"/>